<organism evidence="2 3">
    <name type="scientific">Discina gigas</name>
    <dbReference type="NCBI Taxonomy" id="1032678"/>
    <lineage>
        <taxon>Eukaryota</taxon>
        <taxon>Fungi</taxon>
        <taxon>Dikarya</taxon>
        <taxon>Ascomycota</taxon>
        <taxon>Pezizomycotina</taxon>
        <taxon>Pezizomycetes</taxon>
        <taxon>Pezizales</taxon>
        <taxon>Discinaceae</taxon>
        <taxon>Discina</taxon>
    </lineage>
</organism>
<dbReference type="EMBL" id="JBBBZM010000093">
    <property type="protein sequence ID" value="KAL0634476.1"/>
    <property type="molecule type" value="Genomic_DNA"/>
</dbReference>
<reference evidence="2 3" key="1">
    <citation type="submission" date="2024-02" db="EMBL/GenBank/DDBJ databases">
        <title>Discinaceae phylogenomics.</title>
        <authorList>
            <person name="Dirks A.C."/>
            <person name="James T.Y."/>
        </authorList>
    </citation>
    <scope>NUCLEOTIDE SEQUENCE [LARGE SCALE GENOMIC DNA]</scope>
    <source>
        <strain evidence="2 3">ACD0624</strain>
    </source>
</reference>
<comment type="caution">
    <text evidence="2">The sequence shown here is derived from an EMBL/GenBank/DDBJ whole genome shotgun (WGS) entry which is preliminary data.</text>
</comment>
<dbReference type="Proteomes" id="UP001447188">
    <property type="component" value="Unassembled WGS sequence"/>
</dbReference>
<name>A0ABR3GET3_9PEZI</name>
<keyword evidence="3" id="KW-1185">Reference proteome</keyword>
<sequence length="229" mass="25780">MGYNRLPPPRVCRPSHFLFASFPVALPTVSANRADQVKTTPPPHKTPWQNKRQTRGLIAEAVKNLRDEKLNTLGKISDDLRGVSTLVQDLTTSLTTVEESMRPLRLHSENETRKLAAMLEGAVRTILAAEHGREAISPAPRFYRALLVELKTVAVILDRGYFGESSLSLLTSLLASDDIYEVGEELPPGRFWCVQYTRDRTRSVLEIYYISCRPRTIGHEKICFRSGAM</sequence>
<feature type="region of interest" description="Disordered" evidence="1">
    <location>
        <begin position="34"/>
        <end position="53"/>
    </location>
</feature>
<evidence type="ECO:0000313" key="3">
    <source>
        <dbReference type="Proteomes" id="UP001447188"/>
    </source>
</evidence>
<evidence type="ECO:0000313" key="2">
    <source>
        <dbReference type="EMBL" id="KAL0634476.1"/>
    </source>
</evidence>
<proteinExistence type="predicted"/>
<accession>A0ABR3GET3</accession>
<evidence type="ECO:0000256" key="1">
    <source>
        <dbReference type="SAM" id="MobiDB-lite"/>
    </source>
</evidence>
<gene>
    <name evidence="2" type="ORF">Q9L58_006565</name>
</gene>
<protein>
    <submittedName>
        <fullName evidence="2">Uncharacterized protein</fullName>
    </submittedName>
</protein>